<dbReference type="STRING" id="48936.NJ75_04608"/>
<dbReference type="AlphaFoldDB" id="A0A0B8ZF46"/>
<proteinExistence type="predicted"/>
<dbReference type="RefSeq" id="WP_039338612.1">
    <property type="nucleotide sequence ID" value="NZ_JRVC01000038.1"/>
</dbReference>
<dbReference type="Gene3D" id="3.90.1720.10">
    <property type="entry name" value="endopeptidase domain like (from Nostoc punctiforme)"/>
    <property type="match status" value="1"/>
</dbReference>
<dbReference type="InterPro" id="IPR038765">
    <property type="entry name" value="Papain-like_cys_pep_sf"/>
</dbReference>
<dbReference type="SUPFAM" id="SSF54001">
    <property type="entry name" value="Cysteine proteinases"/>
    <property type="match status" value="1"/>
</dbReference>
<dbReference type="EMBL" id="JRVC01000038">
    <property type="protein sequence ID" value="KHS41655.1"/>
    <property type="molecule type" value="Genomic_DNA"/>
</dbReference>
<evidence type="ECO:0008006" key="3">
    <source>
        <dbReference type="Google" id="ProtNLM"/>
    </source>
</evidence>
<dbReference type="Proteomes" id="UP000031338">
    <property type="component" value="Unassembled WGS sequence"/>
</dbReference>
<keyword evidence="2" id="KW-1185">Reference proteome</keyword>
<reference evidence="1 2" key="1">
    <citation type="submission" date="2014-10" db="EMBL/GenBank/DDBJ databases">
        <title>Draft genome sequence of Novosphingobium subterraneum DSM 12447.</title>
        <authorList>
            <person name="Gan H.M."/>
            <person name="Gan H.Y."/>
            <person name="Savka M.A."/>
        </authorList>
    </citation>
    <scope>NUCLEOTIDE SEQUENCE [LARGE SCALE GENOMIC DNA]</scope>
    <source>
        <strain evidence="1 2">DSM 12447</strain>
    </source>
</reference>
<dbReference type="PATRIC" id="fig|48936.3.peg.4642"/>
<sequence>MSRALAEAALGLVGVPFRLHGRDPASGLDCVGLVAEALRRAGRQPDPPEGYALRSTSVARFLRCAAASGLTECADGGDVVLCRVGPVQSHLAVRVPGGFVHAHASLGRVTFLPGPLPWLVSLQWRLADEKD</sequence>
<name>A0A0B8ZF46_9SPHN</name>
<protein>
    <recommendedName>
        <fullName evidence="3">NlpC/P60 domain-containing protein</fullName>
    </recommendedName>
</protein>
<evidence type="ECO:0000313" key="2">
    <source>
        <dbReference type="Proteomes" id="UP000031338"/>
    </source>
</evidence>
<comment type="caution">
    <text evidence="1">The sequence shown here is derived from an EMBL/GenBank/DDBJ whole genome shotgun (WGS) entry which is preliminary data.</text>
</comment>
<gene>
    <name evidence="1" type="ORF">NJ75_04608</name>
</gene>
<organism evidence="1 2">
    <name type="scientific">Novosphingobium subterraneum</name>
    <dbReference type="NCBI Taxonomy" id="48936"/>
    <lineage>
        <taxon>Bacteria</taxon>
        <taxon>Pseudomonadati</taxon>
        <taxon>Pseudomonadota</taxon>
        <taxon>Alphaproteobacteria</taxon>
        <taxon>Sphingomonadales</taxon>
        <taxon>Sphingomonadaceae</taxon>
        <taxon>Novosphingobium</taxon>
    </lineage>
</organism>
<accession>A0A0B8ZF46</accession>
<evidence type="ECO:0000313" key="1">
    <source>
        <dbReference type="EMBL" id="KHS41655.1"/>
    </source>
</evidence>